<dbReference type="Gene3D" id="3.30.720.120">
    <property type="match status" value="1"/>
</dbReference>
<dbReference type="Proteomes" id="UP000184212">
    <property type="component" value="Unassembled WGS sequence"/>
</dbReference>
<dbReference type="InterPro" id="IPR029068">
    <property type="entry name" value="Glyas_Bleomycin-R_OHBP_Dase"/>
</dbReference>
<dbReference type="EMBL" id="FQWQ01000002">
    <property type="protein sequence ID" value="SHH29800.1"/>
    <property type="molecule type" value="Genomic_DNA"/>
</dbReference>
<dbReference type="SUPFAM" id="SSF54593">
    <property type="entry name" value="Glyoxalase/Bleomycin resistance protein/Dihydroxybiphenyl dioxygenase"/>
    <property type="match status" value="1"/>
</dbReference>
<dbReference type="AlphaFoldDB" id="A0A1M5RUD8"/>
<reference evidence="1 2" key="1">
    <citation type="submission" date="2016-11" db="EMBL/GenBank/DDBJ databases">
        <authorList>
            <person name="Jaros S."/>
            <person name="Januszkiewicz K."/>
            <person name="Wedrychowicz H."/>
        </authorList>
    </citation>
    <scope>NUCLEOTIDE SEQUENCE [LARGE SCALE GENOMIC DNA]</scope>
    <source>
        <strain evidence="1 2">DSM 24574</strain>
    </source>
</reference>
<proteinExistence type="predicted"/>
<organism evidence="1 2">
    <name type="scientific">Chryseolinea serpens</name>
    <dbReference type="NCBI Taxonomy" id="947013"/>
    <lineage>
        <taxon>Bacteria</taxon>
        <taxon>Pseudomonadati</taxon>
        <taxon>Bacteroidota</taxon>
        <taxon>Cytophagia</taxon>
        <taxon>Cytophagales</taxon>
        <taxon>Fulvivirgaceae</taxon>
        <taxon>Chryseolinea</taxon>
    </lineage>
</organism>
<dbReference type="STRING" id="947013.SAMN04488109_3582"/>
<dbReference type="OrthoDB" id="9795306at2"/>
<keyword evidence="2" id="KW-1185">Reference proteome</keyword>
<name>A0A1M5RUD8_9BACT</name>
<evidence type="ECO:0000313" key="1">
    <source>
        <dbReference type="EMBL" id="SHH29800.1"/>
    </source>
</evidence>
<dbReference type="RefSeq" id="WP_084138210.1">
    <property type="nucleotide sequence ID" value="NZ_FQWQ01000002.1"/>
</dbReference>
<evidence type="ECO:0000313" key="2">
    <source>
        <dbReference type="Proteomes" id="UP000184212"/>
    </source>
</evidence>
<protein>
    <submittedName>
        <fullName evidence="1">Uncharacterized protein</fullName>
    </submittedName>
</protein>
<accession>A0A1M5RUD8</accession>
<sequence length="139" mass="15935">MKTPDYYLPIMPYLVIDNAMAFIEYIKKVFDAQEKYLHKHDDGSVMHAEFSIGKAVIMFTDSKKEYKAFPGGMFLVTSDVDEFMPKAWLMAARLRRNRAIATMVAALVSRTLSAINGGFARRNKNYPIADTFVRLWPDI</sequence>
<gene>
    <name evidence="1" type="ORF">SAMN04488109_3582</name>
</gene>